<dbReference type="Proteomes" id="UP000188605">
    <property type="component" value="Unassembled WGS sequence"/>
</dbReference>
<keyword evidence="2" id="KW-1185">Reference proteome</keyword>
<dbReference type="EMBL" id="LJDB01000001">
    <property type="protein sequence ID" value="ONI42988.1"/>
    <property type="molecule type" value="Genomic_DNA"/>
</dbReference>
<evidence type="ECO:0000313" key="1">
    <source>
        <dbReference type="EMBL" id="ONI42988.1"/>
    </source>
</evidence>
<gene>
    <name evidence="1" type="ORF">AN396_00050</name>
</gene>
<organism evidence="1 2">
    <name type="scientific">Candidatus Epulonipiscium fishelsonii</name>
    <dbReference type="NCBI Taxonomy" id="77094"/>
    <lineage>
        <taxon>Bacteria</taxon>
        <taxon>Bacillati</taxon>
        <taxon>Bacillota</taxon>
        <taxon>Clostridia</taxon>
        <taxon>Lachnospirales</taxon>
        <taxon>Lachnospiraceae</taxon>
        <taxon>Candidatus Epulonipiscium</taxon>
    </lineage>
</organism>
<reference evidence="1" key="1">
    <citation type="submission" date="2016-08" db="EMBL/GenBank/DDBJ databases">
        <authorList>
            <person name="Ngugi D.K."/>
            <person name="Miyake S."/>
            <person name="Stingl U."/>
        </authorList>
    </citation>
    <scope>NUCLEOTIDE SEQUENCE</scope>
    <source>
        <strain evidence="1">SCG-B11WGA-EpuloA1</strain>
    </source>
</reference>
<evidence type="ECO:0000313" key="2">
    <source>
        <dbReference type="Proteomes" id="UP000188605"/>
    </source>
</evidence>
<proteinExistence type="predicted"/>
<accession>A0ACC8XHE7</accession>
<protein>
    <submittedName>
        <fullName evidence="1">Uncharacterized protein</fullName>
    </submittedName>
</protein>
<name>A0ACC8XHE7_9FIRM</name>
<comment type="caution">
    <text evidence="1">The sequence shown here is derived from an EMBL/GenBank/DDBJ whole genome shotgun (WGS) entry which is preliminary data.</text>
</comment>
<sequence>MKMGTSGVSRKEYVGYFCYGFGQCFNYGLVGTFILFFYTDVLGITAAAASLIFLIARVWDAVNDPICAGIMDTRRTKEGKFKGYLKIIPFFVALSTIACFIAPDLPVESKVLYAGITYILWGTIYTISDIPFWSVSTVISGSTREKANLACVANIGVAGGIGAQSVMIPVVVQMFSSQGMAMSYTISVTVLALTGLALMMFGYTTIIERVEPQKAEKVKVKDVVAALKVNKHLFRILAVFIFKFCYDVVQSIIVYFFTYNLGREDLMAVFGMIGTVCALGIIILPMLTKKFRKKDIFITVCAADIVLRVVWFVVGYENLSFVMVMLVLTAFLNALTIPCVSMMLQETIEYSEVQTGSRCEAITFSGQTFTGKMAVALAGSGTGILLTLVHYVPNQIQTAQTLQGIFIAVCVVPAIGSLCRLLLLLGYKYTEDVHEADVEYLRKQKVA</sequence>